<keyword evidence="1" id="KW-0812">Transmembrane</keyword>
<dbReference type="Proteomes" id="UP000660862">
    <property type="component" value="Unassembled WGS sequence"/>
</dbReference>
<feature type="transmembrane region" description="Helical" evidence="1">
    <location>
        <begin position="29"/>
        <end position="50"/>
    </location>
</feature>
<accession>A0A917M509</accession>
<dbReference type="AlphaFoldDB" id="A0A917M509"/>
<sequence length="142" mass="16771">MYQVPARFRFFENLHIVFWLIKDISWAMLWKPLGMVMIIPTLTLAIKITIQTRYIKSELYHNLAIVCWICANCTWMTFEFFWPEYDYLRYYTAIPFVCGIGFIAYYYLVLLPATSRRPTVIPAVEPVHLTNEPGDSTPMNVD</sequence>
<evidence type="ECO:0000256" key="1">
    <source>
        <dbReference type="SAM" id="Phobius"/>
    </source>
</evidence>
<keyword evidence="1" id="KW-0472">Membrane</keyword>
<feature type="transmembrane region" description="Helical" evidence="1">
    <location>
        <begin position="62"/>
        <end position="82"/>
    </location>
</feature>
<reference evidence="2" key="1">
    <citation type="journal article" date="2014" name="Int. J. Syst. Evol. Microbiol.">
        <title>Complete genome sequence of Corynebacterium casei LMG S-19264T (=DSM 44701T), isolated from a smear-ripened cheese.</title>
        <authorList>
            <consortium name="US DOE Joint Genome Institute (JGI-PGF)"/>
            <person name="Walter F."/>
            <person name="Albersmeier A."/>
            <person name="Kalinowski J."/>
            <person name="Ruckert C."/>
        </authorList>
    </citation>
    <scope>NUCLEOTIDE SEQUENCE</scope>
    <source>
        <strain evidence="2">CGMCC 1.12195</strain>
    </source>
</reference>
<protein>
    <submittedName>
        <fullName evidence="2">Uncharacterized protein</fullName>
    </submittedName>
</protein>
<keyword evidence="1" id="KW-1133">Transmembrane helix</keyword>
<evidence type="ECO:0000313" key="3">
    <source>
        <dbReference type="Proteomes" id="UP000660862"/>
    </source>
</evidence>
<reference evidence="2" key="2">
    <citation type="submission" date="2020-09" db="EMBL/GenBank/DDBJ databases">
        <authorList>
            <person name="Sun Q."/>
            <person name="Zhou Y."/>
        </authorList>
    </citation>
    <scope>NUCLEOTIDE SEQUENCE</scope>
    <source>
        <strain evidence="2">CGMCC 1.12195</strain>
    </source>
</reference>
<keyword evidence="3" id="KW-1185">Reference proteome</keyword>
<name>A0A917M509_9SPHI</name>
<evidence type="ECO:0000313" key="2">
    <source>
        <dbReference type="EMBL" id="GGG79178.1"/>
    </source>
</evidence>
<proteinExistence type="predicted"/>
<dbReference type="EMBL" id="BMER01000001">
    <property type="protein sequence ID" value="GGG79178.1"/>
    <property type="molecule type" value="Genomic_DNA"/>
</dbReference>
<feature type="transmembrane region" description="Helical" evidence="1">
    <location>
        <begin position="88"/>
        <end position="108"/>
    </location>
</feature>
<gene>
    <name evidence="2" type="ORF">GCM10007415_09130</name>
</gene>
<comment type="caution">
    <text evidence="2">The sequence shown here is derived from an EMBL/GenBank/DDBJ whole genome shotgun (WGS) entry which is preliminary data.</text>
</comment>
<organism evidence="2 3">
    <name type="scientific">Parapedobacter pyrenivorans</name>
    <dbReference type="NCBI Taxonomy" id="1305674"/>
    <lineage>
        <taxon>Bacteria</taxon>
        <taxon>Pseudomonadati</taxon>
        <taxon>Bacteroidota</taxon>
        <taxon>Sphingobacteriia</taxon>
        <taxon>Sphingobacteriales</taxon>
        <taxon>Sphingobacteriaceae</taxon>
        <taxon>Parapedobacter</taxon>
    </lineage>
</organism>